<evidence type="ECO:0000313" key="10">
    <source>
        <dbReference type="EMBL" id="NDV31188.1"/>
    </source>
</evidence>
<sequence length="464" mass="53201">MEVAVKVLDGIDWDQSVLDEFLQEVGIMASLRNPNILLCMGACTEEEYGQNNYAIVMEYMPRGDLHTLLHNANVPLSLPKKIQFAIDICKGMAWLAAQNILHRDLKPANVLIDKNWTCKICDFGLSQVRKSKEKKIQDHDEAPGSVLWMAPEVLLGEQIDGKLDVYAFALVFWEILTRKELFEEYDDKEVFTEDIARKGVRPALDGVHPVLQEILVNAWDRNPDKRPTFEQLLPKLEKALIKIYLPVELCPNAGPFWEKNFPAKARVPLEDFISKLSGELRSKNEVQAKCLRVLCNEEDGDEKVVSIERFSCILKWFGRMKDTTTLLERLEQVMQKPWFFGPEGSQKAEDRLKIHNQVGSFLIRLNMGGGTPIEKAPFSVSRIAEDRKVVHTRIYSRETGGLMIQPGSKDKIRTKKTSLTDLIDTVFRKEPHFLRQACPGWPYEDIFSKKPREECPYDEPPEDD</sequence>
<dbReference type="InterPro" id="IPR036860">
    <property type="entry name" value="SH2_dom_sf"/>
</dbReference>
<comment type="function">
    <text evidence="6">Required for proper chemotaxis and phagocytosis; proper spatiotemporal control of F-actin levels in chemotaxing cells. Negative regulator of the PI3K (phosphatidylinositol 3 kinase) pathway. Predominantly phosphorylates serines and threonines and tyrosines at a lower level.</text>
</comment>
<dbReference type="GO" id="GO:0004674">
    <property type="term" value="F:protein serine/threonine kinase activity"/>
    <property type="evidence" value="ECO:0007669"/>
    <property type="project" value="TreeGrafter"/>
</dbReference>
<dbReference type="InterPro" id="IPR011009">
    <property type="entry name" value="Kinase-like_dom_sf"/>
</dbReference>
<dbReference type="PROSITE" id="PS50001">
    <property type="entry name" value="SH2"/>
    <property type="match status" value="1"/>
</dbReference>
<evidence type="ECO:0000259" key="8">
    <source>
        <dbReference type="PROSITE" id="PS50001"/>
    </source>
</evidence>
<dbReference type="PANTHER" id="PTHR44329:SF298">
    <property type="entry name" value="MIXED LINEAGE KINASE DOMAIN-LIKE PROTEIN"/>
    <property type="match status" value="1"/>
</dbReference>
<dbReference type="SMART" id="SM00220">
    <property type="entry name" value="S_TKc"/>
    <property type="match status" value="1"/>
</dbReference>
<evidence type="ECO:0000256" key="1">
    <source>
        <dbReference type="ARBA" id="ARBA00022679"/>
    </source>
</evidence>
<dbReference type="InterPro" id="IPR000719">
    <property type="entry name" value="Prot_kinase_dom"/>
</dbReference>
<evidence type="ECO:0000256" key="6">
    <source>
        <dbReference type="ARBA" id="ARBA00025089"/>
    </source>
</evidence>
<dbReference type="GO" id="GO:0004713">
    <property type="term" value="F:protein tyrosine kinase activity"/>
    <property type="evidence" value="ECO:0007669"/>
    <property type="project" value="UniProtKB-KW"/>
</dbReference>
<dbReference type="Pfam" id="PF07714">
    <property type="entry name" value="PK_Tyr_Ser-Thr"/>
    <property type="match status" value="1"/>
</dbReference>
<dbReference type="CDD" id="cd13999">
    <property type="entry name" value="STKc_MAP3K-like"/>
    <property type="match status" value="1"/>
</dbReference>
<keyword evidence="3" id="KW-0418">Kinase</keyword>
<dbReference type="GO" id="GO:0005524">
    <property type="term" value="F:ATP binding"/>
    <property type="evidence" value="ECO:0007669"/>
    <property type="project" value="UniProtKB-KW"/>
</dbReference>
<evidence type="ECO:0000256" key="7">
    <source>
        <dbReference type="PROSITE-ProRule" id="PRU00191"/>
    </source>
</evidence>
<dbReference type="SUPFAM" id="SSF55550">
    <property type="entry name" value="SH2 domain"/>
    <property type="match status" value="1"/>
</dbReference>
<keyword evidence="1" id="KW-0808">Transferase</keyword>
<name>A0A6B2L2V6_9EUKA</name>
<feature type="domain" description="SH2" evidence="8">
    <location>
        <begin position="338"/>
        <end position="424"/>
    </location>
</feature>
<organism evidence="10">
    <name type="scientific">Arcella intermedia</name>
    <dbReference type="NCBI Taxonomy" id="1963864"/>
    <lineage>
        <taxon>Eukaryota</taxon>
        <taxon>Amoebozoa</taxon>
        <taxon>Tubulinea</taxon>
        <taxon>Elardia</taxon>
        <taxon>Arcellinida</taxon>
        <taxon>Sphaerothecina</taxon>
        <taxon>Arcellidae</taxon>
        <taxon>Arcella</taxon>
    </lineage>
</organism>
<dbReference type="CDD" id="cd00173">
    <property type="entry name" value="SH2"/>
    <property type="match status" value="1"/>
</dbReference>
<evidence type="ECO:0000256" key="3">
    <source>
        <dbReference type="ARBA" id="ARBA00022777"/>
    </source>
</evidence>
<accession>A0A6B2L2V6</accession>
<dbReference type="Gene3D" id="3.30.505.10">
    <property type="entry name" value="SH2 domain"/>
    <property type="match status" value="1"/>
</dbReference>
<dbReference type="PANTHER" id="PTHR44329">
    <property type="entry name" value="SERINE/THREONINE-PROTEIN KINASE TNNI3K-RELATED"/>
    <property type="match status" value="1"/>
</dbReference>
<keyword evidence="4" id="KW-0067">ATP-binding</keyword>
<reference evidence="10" key="1">
    <citation type="journal article" date="2020" name="J. Eukaryot. Microbiol.">
        <title>De novo Sequencing, Assembly and Annotation of the Transcriptome for the Free-Living Testate Amoeba Arcella intermedia.</title>
        <authorList>
            <person name="Ribeiro G.M."/>
            <person name="Porfirio-Sousa A.L."/>
            <person name="Maurer-Alcala X.X."/>
            <person name="Katz L.A."/>
            <person name="Lahr D.J.G."/>
        </authorList>
    </citation>
    <scope>NUCLEOTIDE SEQUENCE</scope>
</reference>
<dbReference type="AlphaFoldDB" id="A0A6B2L2V6"/>
<protein>
    <recommendedName>
        <fullName evidence="11">Protein kinase domain-containing protein</fullName>
    </recommendedName>
</protein>
<dbReference type="EMBL" id="GIBP01002219">
    <property type="protein sequence ID" value="NDV31188.1"/>
    <property type="molecule type" value="Transcribed_RNA"/>
</dbReference>
<keyword evidence="2" id="KW-0547">Nucleotide-binding</keyword>
<dbReference type="InterPro" id="IPR001245">
    <property type="entry name" value="Ser-Thr/Tyr_kinase_cat_dom"/>
</dbReference>
<dbReference type="InterPro" id="IPR000980">
    <property type="entry name" value="SH2"/>
</dbReference>
<dbReference type="PROSITE" id="PS50011">
    <property type="entry name" value="PROTEIN_KINASE_DOM"/>
    <property type="match status" value="1"/>
</dbReference>
<keyword evidence="7" id="KW-0727">SH2 domain</keyword>
<dbReference type="InterPro" id="IPR051681">
    <property type="entry name" value="Ser/Thr_Kinases-Pseudokinases"/>
</dbReference>
<feature type="domain" description="Protein kinase" evidence="9">
    <location>
        <begin position="1"/>
        <end position="245"/>
    </location>
</feature>
<dbReference type="Gene3D" id="3.30.200.20">
    <property type="entry name" value="Phosphorylase Kinase, domain 1"/>
    <property type="match status" value="1"/>
</dbReference>
<dbReference type="SUPFAM" id="SSF56112">
    <property type="entry name" value="Protein kinase-like (PK-like)"/>
    <property type="match status" value="1"/>
</dbReference>
<evidence type="ECO:0000259" key="9">
    <source>
        <dbReference type="PROSITE" id="PS50011"/>
    </source>
</evidence>
<dbReference type="PRINTS" id="PR00109">
    <property type="entry name" value="TYRKINASE"/>
</dbReference>
<evidence type="ECO:0008006" key="11">
    <source>
        <dbReference type="Google" id="ProtNLM"/>
    </source>
</evidence>
<evidence type="ECO:0000256" key="4">
    <source>
        <dbReference type="ARBA" id="ARBA00022840"/>
    </source>
</evidence>
<proteinExistence type="predicted"/>
<dbReference type="PROSITE" id="PS00108">
    <property type="entry name" value="PROTEIN_KINASE_ST"/>
    <property type="match status" value="1"/>
</dbReference>
<evidence type="ECO:0000256" key="2">
    <source>
        <dbReference type="ARBA" id="ARBA00022741"/>
    </source>
</evidence>
<evidence type="ECO:0000256" key="5">
    <source>
        <dbReference type="ARBA" id="ARBA00023137"/>
    </source>
</evidence>
<dbReference type="InterPro" id="IPR008271">
    <property type="entry name" value="Ser/Thr_kinase_AS"/>
</dbReference>
<keyword evidence="5" id="KW-0829">Tyrosine-protein kinase</keyword>
<dbReference type="Gene3D" id="1.10.510.10">
    <property type="entry name" value="Transferase(Phosphotransferase) domain 1"/>
    <property type="match status" value="1"/>
</dbReference>